<dbReference type="SUPFAM" id="SSF52540">
    <property type="entry name" value="P-loop containing nucleoside triphosphate hydrolases"/>
    <property type="match status" value="1"/>
</dbReference>
<dbReference type="InterPro" id="IPR027417">
    <property type="entry name" value="P-loop_NTPase"/>
</dbReference>
<protein>
    <recommendedName>
        <fullName evidence="1">NB-ARC domain-containing protein</fullName>
    </recommendedName>
</protein>
<keyword evidence="3" id="KW-1185">Reference proteome</keyword>
<dbReference type="Proteomes" id="UP001273209">
    <property type="component" value="Unassembled WGS sequence"/>
</dbReference>
<dbReference type="RefSeq" id="XP_062750293.1">
    <property type="nucleotide sequence ID" value="XM_062894856.1"/>
</dbReference>
<evidence type="ECO:0000313" key="3">
    <source>
        <dbReference type="Proteomes" id="UP001273209"/>
    </source>
</evidence>
<dbReference type="InterPro" id="IPR002182">
    <property type="entry name" value="NB-ARC"/>
</dbReference>
<dbReference type="Gene3D" id="1.25.40.10">
    <property type="entry name" value="Tetratricopeptide repeat domain"/>
    <property type="match status" value="2"/>
</dbReference>
<dbReference type="EMBL" id="JAWRVG010000084">
    <property type="protein sequence ID" value="KAK4060480.1"/>
    <property type="molecule type" value="Genomic_DNA"/>
</dbReference>
<dbReference type="PANTHER" id="PTHR35205">
    <property type="entry name" value="NB-ARC AND TPR DOMAIN PROTEIN"/>
    <property type="match status" value="1"/>
</dbReference>
<evidence type="ECO:0000313" key="2">
    <source>
        <dbReference type="EMBL" id="KAK4060480.1"/>
    </source>
</evidence>
<dbReference type="GeneID" id="87914761"/>
<dbReference type="PRINTS" id="PR00364">
    <property type="entry name" value="DISEASERSIST"/>
</dbReference>
<evidence type="ECO:0000259" key="1">
    <source>
        <dbReference type="Pfam" id="PF00931"/>
    </source>
</evidence>
<dbReference type="GO" id="GO:0043531">
    <property type="term" value="F:ADP binding"/>
    <property type="evidence" value="ECO:0007669"/>
    <property type="project" value="InterPro"/>
</dbReference>
<dbReference type="PANTHER" id="PTHR35205:SF1">
    <property type="entry name" value="ZU5 DOMAIN-CONTAINING PROTEIN"/>
    <property type="match status" value="1"/>
</dbReference>
<dbReference type="InterPro" id="IPR011990">
    <property type="entry name" value="TPR-like_helical_dom_sf"/>
</dbReference>
<sequence>MMRETLESTQAILETINKSQSSPKNNESIKDEIFAAPKRNPSFSGRENELTGIKDHLIPTNPSDESQTQHFVVICGLGGMGKSQLALEYAHQNKSYYKACFWITCDSAVKIAEDFAQIAQILGYDDAGVVQNQSRVHSWLLETDRKWLLILDNAESPSEVSFWPQTNNGSIILTTQDRSWLFREHTTLRIQLHELLRDEGEGLVAEVFDKHRRPISQSEAHELFEITGGLPLAIRQITSYIIAENLNIEEVLKDYTAQKNAKVINEWQHSTTSIYSHTLATFLNISFAKLRDRALLILRILCVLDVDKIQESILYLEGKAVDNESPFGTLSRETQDLASLYLDGGIYLWAKGFLVDGKALTSEAKKVCDIALVDKPMMAQIYSFHASILSDSGEVKPALEYFEKSLEILKLYMRNIRDTALESDEALFANAWNNLAGIYCAIEDYDKAEMYNKISIKQKEKLAKCFDDDKKMAHLFCLSNENMAATYARQMRYEEAEDYFEKAITQATLANSTSRLALIHHNFGIMRLMQDQIREATKLFNEASNLRFQKLGKYPDTATSLHMLASCYCKLGGFEDLIMARKLLLQALDIFNSHIDANEMYVARTQFKLALAQEALQDPDAVKSHQIARDLYKKITGKFDNPDEEKLDKLVPYI</sequence>
<reference evidence="2" key="1">
    <citation type="submission" date="2023-11" db="EMBL/GenBank/DDBJ databases">
        <title>The genome sequences of three competitors of mushroom-forming fungi.</title>
        <authorList>
            <person name="Beijen E."/>
            <person name="Ohm R.A."/>
        </authorList>
    </citation>
    <scope>NUCLEOTIDE SEQUENCE</scope>
    <source>
        <strain evidence="2">CBS 100526</strain>
    </source>
</reference>
<dbReference type="Pfam" id="PF13424">
    <property type="entry name" value="TPR_12"/>
    <property type="match status" value="1"/>
</dbReference>
<dbReference type="AlphaFoldDB" id="A0AAE1I5G1"/>
<dbReference type="InterPro" id="IPR019734">
    <property type="entry name" value="TPR_rpt"/>
</dbReference>
<organism evidence="2 3">
    <name type="scientific">Trichoderma aggressivum f. europaeum</name>
    <dbReference type="NCBI Taxonomy" id="173218"/>
    <lineage>
        <taxon>Eukaryota</taxon>
        <taxon>Fungi</taxon>
        <taxon>Dikarya</taxon>
        <taxon>Ascomycota</taxon>
        <taxon>Pezizomycotina</taxon>
        <taxon>Sordariomycetes</taxon>
        <taxon>Hypocreomycetidae</taxon>
        <taxon>Hypocreales</taxon>
        <taxon>Hypocreaceae</taxon>
        <taxon>Trichoderma</taxon>
    </lineage>
</organism>
<dbReference type="SMART" id="SM00028">
    <property type="entry name" value="TPR"/>
    <property type="match status" value="5"/>
</dbReference>
<feature type="domain" description="NB-ARC" evidence="1">
    <location>
        <begin position="64"/>
        <end position="179"/>
    </location>
</feature>
<dbReference type="Gene3D" id="3.40.50.300">
    <property type="entry name" value="P-loop containing nucleotide triphosphate hydrolases"/>
    <property type="match status" value="1"/>
</dbReference>
<dbReference type="SUPFAM" id="SSF48452">
    <property type="entry name" value="TPR-like"/>
    <property type="match status" value="1"/>
</dbReference>
<proteinExistence type="predicted"/>
<dbReference type="Pfam" id="PF00931">
    <property type="entry name" value="NB-ARC"/>
    <property type="match status" value="1"/>
</dbReference>
<comment type="caution">
    <text evidence="2">The sequence shown here is derived from an EMBL/GenBank/DDBJ whole genome shotgun (WGS) entry which is preliminary data.</text>
</comment>
<gene>
    <name evidence="2" type="ORF">Triagg1_10750</name>
</gene>
<name>A0AAE1I5G1_9HYPO</name>
<accession>A0AAE1I5G1</accession>